<dbReference type="Proteomes" id="UP000027059">
    <property type="component" value="Chromosome"/>
</dbReference>
<proteinExistence type="inferred from homology"/>
<evidence type="ECO:0000256" key="2">
    <source>
        <dbReference type="ARBA" id="ARBA00009677"/>
    </source>
</evidence>
<reference evidence="9" key="1">
    <citation type="submission" date="2014-02" db="EMBL/GenBank/DDBJ databases">
        <title>Complete genome sequence and comparative genomic analysis of the nitrogen-fixing bacterium Leptospirillum ferriphilum YSK.</title>
        <authorList>
            <person name="Guo X."/>
            <person name="Yin H."/>
            <person name="Liang Y."/>
            <person name="Hu Q."/>
            <person name="Ma L."/>
            <person name="Xiao Y."/>
            <person name="Zhang X."/>
            <person name="Qiu G."/>
            <person name="Liu X."/>
        </authorList>
    </citation>
    <scope>NUCLEOTIDE SEQUENCE [LARGE SCALE GENOMIC DNA]</scope>
    <source>
        <strain evidence="9">YSK</strain>
    </source>
</reference>
<feature type="domain" description="Flagellar hook protein FlgE/F/G-like D1" evidence="7">
    <location>
        <begin position="107"/>
        <end position="172"/>
    </location>
</feature>
<dbReference type="KEGG" id="lfp:Y981_12005"/>
<dbReference type="InterPro" id="IPR053967">
    <property type="entry name" value="LlgE_F_G-like_D1"/>
</dbReference>
<dbReference type="InterPro" id="IPR010930">
    <property type="entry name" value="Flg_bb/hook_C_dom"/>
</dbReference>
<evidence type="ECO:0000259" key="5">
    <source>
        <dbReference type="Pfam" id="PF00460"/>
    </source>
</evidence>
<dbReference type="PANTHER" id="PTHR30435">
    <property type="entry name" value="FLAGELLAR PROTEIN"/>
    <property type="match status" value="1"/>
</dbReference>
<gene>
    <name evidence="8" type="ORF">Y981_12005</name>
</gene>
<dbReference type="HOGENOM" id="CLU_013687_0_0_0"/>
<dbReference type="InterPro" id="IPR019776">
    <property type="entry name" value="Flagellar_basal_body_rod_CS"/>
</dbReference>
<keyword evidence="8" id="KW-0966">Cell projection</keyword>
<dbReference type="Pfam" id="PF22692">
    <property type="entry name" value="LlgE_F_G_D1"/>
    <property type="match status" value="1"/>
</dbReference>
<sequence>MRQAEFALVSGAQAQEQLMDVLTNNLANVNTPGFKRDRVTFRTYLPHREWLHKTPSDQPGFRMTPWGEFPTPWGMAGKDVPHAGVDGIHVGYAQGSFRSTGNPLDVAIKGEGFFRILTPRGEVLSRNGRFTLDRGGRLVTHEGYGVLGEDGKNIRLPESVPGGVRVKADGTVLKGNRVMGRLAVVVPENGTGHLAKVGDGLFMADGKTAPVADPDVLAGGFESSNVNGTFEMVRMIEAMRSFETHLKALQTLNELTRRTVNDISVIA</sequence>
<comment type="similarity">
    <text evidence="2 4">Belongs to the flagella basal body rod proteins family.</text>
</comment>
<dbReference type="InterPro" id="IPR001444">
    <property type="entry name" value="Flag_bb_rod_N"/>
</dbReference>
<evidence type="ECO:0000313" key="9">
    <source>
        <dbReference type="Proteomes" id="UP000027059"/>
    </source>
</evidence>
<name>A0A059Y153_9BACT</name>
<dbReference type="SUPFAM" id="SSF117143">
    <property type="entry name" value="Flagellar hook protein flgE"/>
    <property type="match status" value="1"/>
</dbReference>
<evidence type="ECO:0000313" key="8">
    <source>
        <dbReference type="EMBL" id="AIA31192.1"/>
    </source>
</evidence>
<feature type="domain" description="Flagellar basal-body/hook protein C-terminal" evidence="6">
    <location>
        <begin position="221"/>
        <end position="260"/>
    </location>
</feature>
<dbReference type="InterPro" id="IPR020013">
    <property type="entry name" value="Flagellar_FlgE/F/G"/>
</dbReference>
<dbReference type="Pfam" id="PF00460">
    <property type="entry name" value="Flg_bb_rod"/>
    <property type="match status" value="1"/>
</dbReference>
<accession>A0A059Y153</accession>
<evidence type="ECO:0000259" key="6">
    <source>
        <dbReference type="Pfam" id="PF06429"/>
    </source>
</evidence>
<dbReference type="RefSeq" id="WP_014962004.1">
    <property type="nucleotide sequence ID" value="NZ_CP007243.1"/>
</dbReference>
<dbReference type="GO" id="GO:0071978">
    <property type="term" value="P:bacterial-type flagellum-dependent swarming motility"/>
    <property type="evidence" value="ECO:0007669"/>
    <property type="project" value="TreeGrafter"/>
</dbReference>
<dbReference type="AlphaFoldDB" id="A0A059Y153"/>
<evidence type="ECO:0000256" key="4">
    <source>
        <dbReference type="RuleBase" id="RU362116"/>
    </source>
</evidence>
<comment type="subcellular location">
    <subcellularLocation>
        <location evidence="1 4">Bacterial flagellum basal body</location>
    </subcellularLocation>
</comment>
<evidence type="ECO:0000256" key="3">
    <source>
        <dbReference type="ARBA" id="ARBA00023143"/>
    </source>
</evidence>
<evidence type="ECO:0000256" key="1">
    <source>
        <dbReference type="ARBA" id="ARBA00004117"/>
    </source>
</evidence>
<keyword evidence="9" id="KW-1185">Reference proteome</keyword>
<dbReference type="Pfam" id="PF06429">
    <property type="entry name" value="Flg_bbr_C"/>
    <property type="match status" value="1"/>
</dbReference>
<dbReference type="InterPro" id="IPR037925">
    <property type="entry name" value="FlgE/F/G-like"/>
</dbReference>
<evidence type="ECO:0000259" key="7">
    <source>
        <dbReference type="Pfam" id="PF22692"/>
    </source>
</evidence>
<dbReference type="PANTHER" id="PTHR30435:SF19">
    <property type="entry name" value="FLAGELLAR BASAL-BODY ROD PROTEIN FLGG"/>
    <property type="match status" value="1"/>
</dbReference>
<keyword evidence="8" id="KW-0969">Cilium</keyword>
<dbReference type="NCBIfam" id="TIGR03506">
    <property type="entry name" value="FlgEFG_subfam"/>
    <property type="match status" value="1"/>
</dbReference>
<keyword evidence="3 4" id="KW-0975">Bacterial flagellum</keyword>
<dbReference type="EMBL" id="CP007243">
    <property type="protein sequence ID" value="AIA31192.1"/>
    <property type="molecule type" value="Genomic_DNA"/>
</dbReference>
<protein>
    <submittedName>
        <fullName evidence="8">Flagellar basal body rod protein</fullName>
    </submittedName>
</protein>
<dbReference type="GO" id="GO:0009425">
    <property type="term" value="C:bacterial-type flagellum basal body"/>
    <property type="evidence" value="ECO:0007669"/>
    <property type="project" value="UniProtKB-SubCell"/>
</dbReference>
<reference evidence="8 9" key="2">
    <citation type="journal article" date="2015" name="Biomed. Res. Int.">
        <title>Effects of Arsenite Resistance on the Growth and Functional Gene Expression of Leptospirillum ferriphilum and Acidithiobacillus thiooxidans in Pure Culture and Coculture.</title>
        <authorList>
            <person name="Jiang H."/>
            <person name="Liang Y."/>
            <person name="Yin H."/>
            <person name="Xiao Y."/>
            <person name="Guo X."/>
            <person name="Xu Y."/>
            <person name="Hu Q."/>
            <person name="Liu H."/>
            <person name="Liu X."/>
        </authorList>
    </citation>
    <scope>NUCLEOTIDE SEQUENCE [LARGE SCALE GENOMIC DNA]</scope>
    <source>
        <strain evidence="8 9">YSK</strain>
    </source>
</reference>
<organism evidence="8 9">
    <name type="scientific">Leptospirillum ferriphilum YSK</name>
    <dbReference type="NCBI Taxonomy" id="1441628"/>
    <lineage>
        <taxon>Bacteria</taxon>
        <taxon>Pseudomonadati</taxon>
        <taxon>Nitrospirota</taxon>
        <taxon>Nitrospiria</taxon>
        <taxon>Nitrospirales</taxon>
        <taxon>Nitrospiraceae</taxon>
        <taxon>Leptospirillum</taxon>
    </lineage>
</organism>
<feature type="domain" description="Flagellar basal body rod protein N-terminal" evidence="5">
    <location>
        <begin position="8"/>
        <end position="35"/>
    </location>
</feature>
<dbReference type="PROSITE" id="PS00588">
    <property type="entry name" value="FLAGELLA_BB_ROD"/>
    <property type="match status" value="1"/>
</dbReference>
<dbReference type="OrthoDB" id="9800375at2"/>
<keyword evidence="8" id="KW-0282">Flagellum</keyword>